<dbReference type="InterPro" id="IPR038109">
    <property type="entry name" value="DNA_bind_recomb_sf"/>
</dbReference>
<dbReference type="Pfam" id="PF13408">
    <property type="entry name" value="Zn_ribbon_recom"/>
    <property type="match status" value="1"/>
</dbReference>
<dbReference type="AlphaFoldDB" id="A0AB38D0K0"/>
<dbReference type="SMART" id="SM00857">
    <property type="entry name" value="Resolvase"/>
    <property type="match status" value="1"/>
</dbReference>
<keyword evidence="1" id="KW-0175">Coiled coil</keyword>
<dbReference type="PROSITE" id="PS51736">
    <property type="entry name" value="RECOMBINASES_3"/>
    <property type="match status" value="1"/>
</dbReference>
<proteinExistence type="predicted"/>
<dbReference type="GO" id="GO:0000150">
    <property type="term" value="F:DNA strand exchange activity"/>
    <property type="evidence" value="ECO:0007669"/>
    <property type="project" value="InterPro"/>
</dbReference>
<evidence type="ECO:0000259" key="3">
    <source>
        <dbReference type="PROSITE" id="PS51737"/>
    </source>
</evidence>
<evidence type="ECO:0000313" key="4">
    <source>
        <dbReference type="EMBL" id="SIB19657.1"/>
    </source>
</evidence>
<dbReference type="SUPFAM" id="SSF53041">
    <property type="entry name" value="Resolvase-like"/>
    <property type="match status" value="1"/>
</dbReference>
<dbReference type="InterPro" id="IPR025827">
    <property type="entry name" value="Zn_ribbon_recom_dom"/>
</dbReference>
<dbReference type="Pfam" id="PF00239">
    <property type="entry name" value="Resolvase"/>
    <property type="match status" value="1"/>
</dbReference>
<accession>A0AB38D0K0</accession>
<evidence type="ECO:0000313" key="5">
    <source>
        <dbReference type="Proteomes" id="UP000185210"/>
    </source>
</evidence>
<comment type="caution">
    <text evidence="4">The sequence shown here is derived from an EMBL/GenBank/DDBJ whole genome shotgun (WGS) entry which is preliminary data.</text>
</comment>
<reference evidence="4 5" key="1">
    <citation type="submission" date="2016-11" db="EMBL/GenBank/DDBJ databases">
        <authorList>
            <consortium name="Pathogen Informatics"/>
        </authorList>
    </citation>
    <scope>NUCLEOTIDE SEQUENCE [LARGE SCALE GENOMIC DNA]</scope>
    <source>
        <strain evidence="4 5">104</strain>
    </source>
</reference>
<feature type="coiled-coil region" evidence="1">
    <location>
        <begin position="332"/>
        <end position="387"/>
    </location>
</feature>
<dbReference type="InterPro" id="IPR036162">
    <property type="entry name" value="Resolvase-like_N_sf"/>
</dbReference>
<dbReference type="PROSITE" id="PS51737">
    <property type="entry name" value="RECOMBINASE_DNA_BIND"/>
    <property type="match status" value="1"/>
</dbReference>
<dbReference type="PANTHER" id="PTHR30461:SF23">
    <property type="entry name" value="DNA RECOMBINASE-RELATED"/>
    <property type="match status" value="1"/>
</dbReference>
<feature type="domain" description="Resolvase/invertase-type recombinase catalytic" evidence="2">
    <location>
        <begin position="1"/>
        <end position="137"/>
    </location>
</feature>
<dbReference type="EMBL" id="FSHM01000004">
    <property type="protein sequence ID" value="SIB19657.1"/>
    <property type="molecule type" value="Genomic_DNA"/>
</dbReference>
<evidence type="ECO:0000256" key="1">
    <source>
        <dbReference type="SAM" id="Coils"/>
    </source>
</evidence>
<dbReference type="Pfam" id="PF07508">
    <property type="entry name" value="Recombinase"/>
    <property type="match status" value="1"/>
</dbReference>
<dbReference type="InterPro" id="IPR050639">
    <property type="entry name" value="SSR_resolvase"/>
</dbReference>
<feature type="domain" description="Recombinase" evidence="3">
    <location>
        <begin position="144"/>
        <end position="249"/>
    </location>
</feature>
<organism evidence="4 5">
    <name type="scientific">Mycobacteroides abscessus subsp. abscessus</name>
    <dbReference type="NCBI Taxonomy" id="1185650"/>
    <lineage>
        <taxon>Bacteria</taxon>
        <taxon>Bacillati</taxon>
        <taxon>Actinomycetota</taxon>
        <taxon>Actinomycetes</taxon>
        <taxon>Mycobacteriales</taxon>
        <taxon>Mycobacteriaceae</taxon>
        <taxon>Mycobacteroides</taxon>
        <taxon>Mycobacteroides abscessus</taxon>
    </lineage>
</organism>
<dbReference type="PANTHER" id="PTHR30461">
    <property type="entry name" value="DNA-INVERTASE FROM LAMBDOID PROPHAGE"/>
    <property type="match status" value="1"/>
</dbReference>
<dbReference type="InterPro" id="IPR006119">
    <property type="entry name" value="Resolv_N"/>
</dbReference>
<dbReference type="Proteomes" id="UP000185210">
    <property type="component" value="Unassembled WGS sequence"/>
</dbReference>
<evidence type="ECO:0000259" key="2">
    <source>
        <dbReference type="PROSITE" id="PS51736"/>
    </source>
</evidence>
<sequence length="453" mass="51309">MDRDGDGLAVERQREDCLKICTDRGWEPTQYIDNDTSASRGRRPSYERMLSDIRSGHIDAVVAWDLDRLHRQPKELEQFIELADEKRLSLATVGGDADLSTDNGRLFARIKGAVAKAEVERKSARQKRAFLQMAQSGKGWGPRAFGYNGDHEKAKIVPKEADALRSGYKMLMSGETLYSIAKSWNDAGLKTPRGNLFTGTTVRRILQNPRYTATRTYRNETVGDGDWPAIVDETTWEAAHSILSDPSRHQPRQVRRYLLGGLLTCSECGNKMAVGVQHRKNGNVPIYRCKHVSCGRVTRRVERMDEWVKELVLRRMSSRHWVPGNQDNRELALELREELDAIKHRMDSLAVDFAEGELTSSQLRIANERLQVKLDEVESKLRRTNVKPLPDGILTANDRGRFYDEMSLDARRALIEALCDSIVVHPIGLKGMQATHAPLGHNIDVHWHKPSNG</sequence>
<dbReference type="CDD" id="cd00338">
    <property type="entry name" value="Ser_Recombinase"/>
    <property type="match status" value="1"/>
</dbReference>
<gene>
    <name evidence="4" type="ORF">SAMEA2070301_03197</name>
</gene>
<dbReference type="GO" id="GO:0003677">
    <property type="term" value="F:DNA binding"/>
    <property type="evidence" value="ECO:0007669"/>
    <property type="project" value="InterPro"/>
</dbReference>
<dbReference type="InterPro" id="IPR011109">
    <property type="entry name" value="DNA_bind_recombinase_dom"/>
</dbReference>
<dbReference type="Gene3D" id="3.40.50.1390">
    <property type="entry name" value="Resolvase, N-terminal catalytic domain"/>
    <property type="match status" value="1"/>
</dbReference>
<name>A0AB38D0K0_9MYCO</name>
<protein>
    <submittedName>
        <fullName evidence="4">Site-specific recombinase, DNA invertase Pin</fullName>
    </submittedName>
</protein>
<dbReference type="Gene3D" id="3.90.1750.20">
    <property type="entry name" value="Putative Large Serine Recombinase, Chain B, Domain 2"/>
    <property type="match status" value="1"/>
</dbReference>